<dbReference type="SUPFAM" id="SSF102198">
    <property type="entry name" value="Putative cyclase"/>
    <property type="match status" value="1"/>
</dbReference>
<dbReference type="Pfam" id="PF04199">
    <property type="entry name" value="Cyclase"/>
    <property type="match status" value="1"/>
</dbReference>
<comment type="caution">
    <text evidence="1">The sequence shown here is derived from an EMBL/GenBank/DDBJ whole genome shotgun (WGS) entry which is preliminary data.</text>
</comment>
<dbReference type="Proteomes" id="UP000004217">
    <property type="component" value="Unassembled WGS sequence"/>
</dbReference>
<protein>
    <submittedName>
        <fullName evidence="1">Cyclase family protein</fullName>
    </submittedName>
</protein>
<accession>G2GNT6</accession>
<dbReference type="EMBL" id="AGBF01000315">
    <property type="protein sequence ID" value="EGX54825.1"/>
    <property type="molecule type" value="Genomic_DNA"/>
</dbReference>
<dbReference type="GO" id="GO:0004061">
    <property type="term" value="F:arylformamidase activity"/>
    <property type="evidence" value="ECO:0007669"/>
    <property type="project" value="InterPro"/>
</dbReference>
<keyword evidence="2" id="KW-1185">Reference proteome</keyword>
<name>G2GNT6_9ACTN</name>
<reference evidence="1 2" key="1">
    <citation type="submission" date="2011-08" db="EMBL/GenBank/DDBJ databases">
        <authorList>
            <person name="Lin Y."/>
            <person name="Hao X."/>
            <person name="Johnstone L."/>
            <person name="Miller S.J."/>
            <person name="Wei G."/>
            <person name="Rensing C."/>
        </authorList>
    </citation>
    <scope>NUCLEOTIDE SEQUENCE [LARGE SCALE GENOMIC DNA]</scope>
    <source>
        <strain evidence="1 2">K42</strain>
    </source>
</reference>
<dbReference type="InterPro" id="IPR037175">
    <property type="entry name" value="KFase_sf"/>
</dbReference>
<gene>
    <name evidence="1" type="ORF">SZN_35957</name>
</gene>
<dbReference type="InterPro" id="IPR007325">
    <property type="entry name" value="KFase/CYL"/>
</dbReference>
<sequence>MPLDWFLGPGIVLDVRGREAGVVDTADLRKELDRIGHVLAPRDIVLLHTGA</sequence>
<proteinExistence type="predicted"/>
<dbReference type="Gene3D" id="3.50.30.50">
    <property type="entry name" value="Putative cyclase"/>
    <property type="match status" value="1"/>
</dbReference>
<evidence type="ECO:0000313" key="2">
    <source>
        <dbReference type="Proteomes" id="UP000004217"/>
    </source>
</evidence>
<dbReference type="GO" id="GO:0019441">
    <property type="term" value="P:L-tryptophan catabolic process to kynurenine"/>
    <property type="evidence" value="ECO:0007669"/>
    <property type="project" value="InterPro"/>
</dbReference>
<organism evidence="1 2">
    <name type="scientific">Streptomyces zinciresistens K42</name>
    <dbReference type="NCBI Taxonomy" id="700597"/>
    <lineage>
        <taxon>Bacteria</taxon>
        <taxon>Bacillati</taxon>
        <taxon>Actinomycetota</taxon>
        <taxon>Actinomycetes</taxon>
        <taxon>Kitasatosporales</taxon>
        <taxon>Streptomycetaceae</taxon>
        <taxon>Streptomyces</taxon>
    </lineage>
</organism>
<evidence type="ECO:0000313" key="1">
    <source>
        <dbReference type="EMBL" id="EGX54825.1"/>
    </source>
</evidence>
<dbReference type="AlphaFoldDB" id="G2GNT6"/>
<feature type="non-terminal residue" evidence="1">
    <location>
        <position position="51"/>
    </location>
</feature>